<dbReference type="Proteomes" id="UP000237819">
    <property type="component" value="Unassembled WGS sequence"/>
</dbReference>
<proteinExistence type="predicted"/>
<feature type="domain" description="N-acetyltransferase" evidence="1">
    <location>
        <begin position="4"/>
        <end position="157"/>
    </location>
</feature>
<name>A0A2S8GJ21_9BACT</name>
<dbReference type="PROSITE" id="PS51186">
    <property type="entry name" value="GNAT"/>
    <property type="match status" value="1"/>
</dbReference>
<comment type="caution">
    <text evidence="2">The sequence shown here is derived from an EMBL/GenBank/DDBJ whole genome shotgun (WGS) entry which is preliminary data.</text>
</comment>
<dbReference type="CDD" id="cd04301">
    <property type="entry name" value="NAT_SF"/>
    <property type="match status" value="1"/>
</dbReference>
<dbReference type="GO" id="GO:0016747">
    <property type="term" value="F:acyltransferase activity, transferring groups other than amino-acyl groups"/>
    <property type="evidence" value="ECO:0007669"/>
    <property type="project" value="InterPro"/>
</dbReference>
<dbReference type="InterPro" id="IPR016181">
    <property type="entry name" value="Acyl_CoA_acyltransferase"/>
</dbReference>
<dbReference type="EMBL" id="PUHZ01000019">
    <property type="protein sequence ID" value="PQO44439.1"/>
    <property type="molecule type" value="Genomic_DNA"/>
</dbReference>
<dbReference type="InterPro" id="IPR000182">
    <property type="entry name" value="GNAT_dom"/>
</dbReference>
<reference evidence="2 3" key="1">
    <citation type="submission" date="2018-02" db="EMBL/GenBank/DDBJ databases">
        <title>Comparative genomes isolates from brazilian mangrove.</title>
        <authorList>
            <person name="Araujo J.E."/>
            <person name="Taketani R.G."/>
            <person name="Silva M.C.P."/>
            <person name="Loureco M.V."/>
            <person name="Andreote F.D."/>
        </authorList>
    </citation>
    <scope>NUCLEOTIDE SEQUENCE [LARGE SCALE GENOMIC DNA]</scope>
    <source>
        <strain evidence="2 3">Nap-Phe MGV</strain>
    </source>
</reference>
<dbReference type="AlphaFoldDB" id="A0A2S8GJ21"/>
<dbReference type="Gene3D" id="3.40.630.30">
    <property type="match status" value="1"/>
</dbReference>
<evidence type="ECO:0000313" key="2">
    <source>
        <dbReference type="EMBL" id="PQO44439.1"/>
    </source>
</evidence>
<dbReference type="RefSeq" id="WP_105336965.1">
    <property type="nucleotide sequence ID" value="NZ_PUHZ01000019.1"/>
</dbReference>
<dbReference type="InterPro" id="IPR052564">
    <property type="entry name" value="N-acetyltrans/Recomb-assoc"/>
</dbReference>
<evidence type="ECO:0000313" key="3">
    <source>
        <dbReference type="Proteomes" id="UP000237819"/>
    </source>
</evidence>
<dbReference type="SUPFAM" id="SSF55729">
    <property type="entry name" value="Acyl-CoA N-acyltransferases (Nat)"/>
    <property type="match status" value="1"/>
</dbReference>
<dbReference type="Pfam" id="PF13673">
    <property type="entry name" value="Acetyltransf_10"/>
    <property type="match status" value="1"/>
</dbReference>
<sequence>METIEVRRAKPEEYLSLWSLFHDTIHQVNALDYSLEQIAVWAPDEIEMLHWIARMEGINPLVAVAGRQVVGFTDLQSDGLVDMFFVHHQWQGQGIGKRLFAAIEEEADRLGLSELHSHVSITARPFFESRGFVVVKQQEVEIRGVSLTNFVMRKSLG</sequence>
<protein>
    <submittedName>
        <fullName evidence="2">GNAT family N-acetyltransferase</fullName>
    </submittedName>
</protein>
<evidence type="ECO:0000259" key="1">
    <source>
        <dbReference type="PROSITE" id="PS51186"/>
    </source>
</evidence>
<keyword evidence="2" id="KW-0808">Transferase</keyword>
<dbReference type="PANTHER" id="PTHR43451:SF1">
    <property type="entry name" value="ACETYLTRANSFERASE"/>
    <property type="match status" value="1"/>
</dbReference>
<dbReference type="OrthoDB" id="424368at2"/>
<organism evidence="2 3">
    <name type="scientific">Blastopirellula marina</name>
    <dbReference type="NCBI Taxonomy" id="124"/>
    <lineage>
        <taxon>Bacteria</taxon>
        <taxon>Pseudomonadati</taxon>
        <taxon>Planctomycetota</taxon>
        <taxon>Planctomycetia</taxon>
        <taxon>Pirellulales</taxon>
        <taxon>Pirellulaceae</taxon>
        <taxon>Blastopirellula</taxon>
    </lineage>
</organism>
<dbReference type="PANTHER" id="PTHR43451">
    <property type="entry name" value="ACETYLTRANSFERASE (GNAT) FAMILY PROTEIN"/>
    <property type="match status" value="1"/>
</dbReference>
<gene>
    <name evidence="2" type="ORF">C5Y93_18665</name>
</gene>
<accession>A0A2S8GJ21</accession>